<dbReference type="Pfam" id="PF00440">
    <property type="entry name" value="TetR_N"/>
    <property type="match status" value="1"/>
</dbReference>
<dbReference type="InterPro" id="IPR036271">
    <property type="entry name" value="Tet_transcr_reg_TetR-rel_C_sf"/>
</dbReference>
<feature type="DNA-binding region" description="H-T-H motif" evidence="4">
    <location>
        <begin position="37"/>
        <end position="56"/>
    </location>
</feature>
<dbReference type="RefSeq" id="WP_232548495.1">
    <property type="nucleotide sequence ID" value="NZ_CP115965.1"/>
</dbReference>
<reference evidence="6 7" key="1">
    <citation type="journal article" date="2023" name="Environ Microbiome">
        <title>A coral-associated actinobacterium mitigates coral bleaching under heat stress.</title>
        <authorList>
            <person name="Li J."/>
            <person name="Zou Y."/>
            <person name="Li Q."/>
            <person name="Zhang J."/>
            <person name="Bourne D.G."/>
            <person name="Lyu Y."/>
            <person name="Liu C."/>
            <person name="Zhang S."/>
        </authorList>
    </citation>
    <scope>NUCLEOTIDE SEQUENCE [LARGE SCALE GENOMIC DNA]</scope>
    <source>
        <strain evidence="6 7">SCSIO 13291</strain>
    </source>
</reference>
<keyword evidence="7" id="KW-1185">Reference proteome</keyword>
<dbReference type="Proteomes" id="UP001434337">
    <property type="component" value="Chromosome"/>
</dbReference>
<keyword evidence="1" id="KW-0805">Transcription regulation</keyword>
<dbReference type="EMBL" id="CP115965">
    <property type="protein sequence ID" value="WZW97777.1"/>
    <property type="molecule type" value="Genomic_DNA"/>
</dbReference>
<dbReference type="SUPFAM" id="SSF46689">
    <property type="entry name" value="Homeodomain-like"/>
    <property type="match status" value="1"/>
</dbReference>
<evidence type="ECO:0000256" key="3">
    <source>
        <dbReference type="ARBA" id="ARBA00023163"/>
    </source>
</evidence>
<keyword evidence="3" id="KW-0804">Transcription</keyword>
<gene>
    <name evidence="6" type="ORF">PCC79_12850</name>
</gene>
<proteinExistence type="predicted"/>
<accession>A0ABZ3C4N3</accession>
<sequence length="199" mass="21384">MSLRDDPSELPPPSTTEAVILDAALQVIGERGLKGATTRLIAQRAGVNEVTVFRKFGTKNLLIRAAIESRFEAASQEFALYTGDVEADLARLASGYQAALQRFGPAARVILAEVPHDPELSRDLRGPGQLFAAIGELLVRYQQVGVLRPEAVETLVPAFLGPIVIPFLTGFSADTRGRGATGVDVEQHVSRFLHGRAAQ</sequence>
<dbReference type="PANTHER" id="PTHR30055">
    <property type="entry name" value="HTH-TYPE TRANSCRIPTIONAL REGULATOR RUTR"/>
    <property type="match status" value="1"/>
</dbReference>
<dbReference type="Gene3D" id="1.10.357.10">
    <property type="entry name" value="Tetracycline Repressor, domain 2"/>
    <property type="match status" value="1"/>
</dbReference>
<evidence type="ECO:0000313" key="6">
    <source>
        <dbReference type="EMBL" id="WZW97777.1"/>
    </source>
</evidence>
<dbReference type="PANTHER" id="PTHR30055:SF234">
    <property type="entry name" value="HTH-TYPE TRANSCRIPTIONAL REGULATOR BETI"/>
    <property type="match status" value="1"/>
</dbReference>
<dbReference type="InterPro" id="IPR009057">
    <property type="entry name" value="Homeodomain-like_sf"/>
</dbReference>
<protein>
    <submittedName>
        <fullName evidence="6">TetR/AcrR family transcriptional regulator</fullName>
    </submittedName>
</protein>
<dbReference type="Gene3D" id="1.10.10.60">
    <property type="entry name" value="Homeodomain-like"/>
    <property type="match status" value="1"/>
</dbReference>
<keyword evidence="2 4" id="KW-0238">DNA-binding</keyword>
<evidence type="ECO:0000256" key="4">
    <source>
        <dbReference type="PROSITE-ProRule" id="PRU00335"/>
    </source>
</evidence>
<dbReference type="SUPFAM" id="SSF48498">
    <property type="entry name" value="Tetracyclin repressor-like, C-terminal domain"/>
    <property type="match status" value="1"/>
</dbReference>
<evidence type="ECO:0000256" key="1">
    <source>
        <dbReference type="ARBA" id="ARBA00023015"/>
    </source>
</evidence>
<evidence type="ECO:0000313" key="7">
    <source>
        <dbReference type="Proteomes" id="UP001434337"/>
    </source>
</evidence>
<name>A0ABZ3C4N3_9ACTN</name>
<dbReference type="InterPro" id="IPR001647">
    <property type="entry name" value="HTH_TetR"/>
</dbReference>
<evidence type="ECO:0000256" key="2">
    <source>
        <dbReference type="ARBA" id="ARBA00023125"/>
    </source>
</evidence>
<dbReference type="PROSITE" id="PS50977">
    <property type="entry name" value="HTH_TETR_2"/>
    <property type="match status" value="1"/>
</dbReference>
<feature type="domain" description="HTH tetR-type" evidence="5">
    <location>
        <begin position="14"/>
        <end position="74"/>
    </location>
</feature>
<organism evidence="6 7">
    <name type="scientific">Propioniciclava soli</name>
    <dbReference type="NCBI Taxonomy" id="2775081"/>
    <lineage>
        <taxon>Bacteria</taxon>
        <taxon>Bacillati</taxon>
        <taxon>Actinomycetota</taxon>
        <taxon>Actinomycetes</taxon>
        <taxon>Propionibacteriales</taxon>
        <taxon>Propionibacteriaceae</taxon>
        <taxon>Propioniciclava</taxon>
    </lineage>
</organism>
<dbReference type="Pfam" id="PF16859">
    <property type="entry name" value="TetR_C_11"/>
    <property type="match status" value="1"/>
</dbReference>
<evidence type="ECO:0000259" key="5">
    <source>
        <dbReference type="PROSITE" id="PS50977"/>
    </source>
</evidence>
<dbReference type="InterPro" id="IPR050109">
    <property type="entry name" value="HTH-type_TetR-like_transc_reg"/>
</dbReference>
<dbReference type="PRINTS" id="PR00455">
    <property type="entry name" value="HTHTETR"/>
</dbReference>
<dbReference type="InterPro" id="IPR011075">
    <property type="entry name" value="TetR_C"/>
</dbReference>